<comment type="caution">
    <text evidence="2">The sequence shown here is derived from an EMBL/GenBank/DDBJ whole genome shotgun (WGS) entry which is preliminary data.</text>
</comment>
<proteinExistence type="predicted"/>
<evidence type="ECO:0000313" key="3">
    <source>
        <dbReference type="Proteomes" id="UP000236370"/>
    </source>
</evidence>
<reference evidence="2 3" key="1">
    <citation type="submission" date="2017-12" db="EMBL/GenBank/DDBJ databases">
        <title>High-resolution comparative analysis of great ape genomes.</title>
        <authorList>
            <person name="Pollen A."/>
            <person name="Hastie A."/>
            <person name="Hormozdiari F."/>
            <person name="Dougherty M."/>
            <person name="Liu R."/>
            <person name="Chaisson M."/>
            <person name="Hoppe E."/>
            <person name="Hill C."/>
            <person name="Pang A."/>
            <person name="Hillier L."/>
            <person name="Baker C."/>
            <person name="Armstrong J."/>
            <person name="Shendure J."/>
            <person name="Paten B."/>
            <person name="Wilson R."/>
            <person name="Chao H."/>
            <person name="Schneider V."/>
            <person name="Ventura M."/>
            <person name="Kronenberg Z."/>
            <person name="Murali S."/>
            <person name="Gordon D."/>
            <person name="Cantsilieris S."/>
            <person name="Munson K."/>
            <person name="Nelson B."/>
            <person name="Raja A."/>
            <person name="Underwood J."/>
            <person name="Diekhans M."/>
            <person name="Fiddes I."/>
            <person name="Haussler D."/>
            <person name="Eichler E."/>
        </authorList>
    </citation>
    <scope>NUCLEOTIDE SEQUENCE [LARGE SCALE GENOMIC DNA]</scope>
    <source>
        <strain evidence="2">Yerkes chimp pedigree #C0471</strain>
    </source>
</reference>
<sequence length="67" mass="7790">MIELNFKDAFGSFERLKNESRWSQCYYAYLTAVCQGATGDVDGAQIVFKEVQKLFKRKNNQIEQFSV</sequence>
<evidence type="ECO:0000313" key="2">
    <source>
        <dbReference type="EMBL" id="PNI61476.1"/>
    </source>
</evidence>
<name>A0A2J8MPM9_PANTR</name>
<dbReference type="Pfam" id="PF10300">
    <property type="entry name" value="Iml2-TPR_39"/>
    <property type="match status" value="1"/>
</dbReference>
<organism evidence="2 3">
    <name type="scientific">Pan troglodytes</name>
    <name type="common">Chimpanzee</name>
    <dbReference type="NCBI Taxonomy" id="9598"/>
    <lineage>
        <taxon>Eukaryota</taxon>
        <taxon>Metazoa</taxon>
        <taxon>Chordata</taxon>
        <taxon>Craniata</taxon>
        <taxon>Vertebrata</taxon>
        <taxon>Euteleostomi</taxon>
        <taxon>Mammalia</taxon>
        <taxon>Eutheria</taxon>
        <taxon>Euarchontoglires</taxon>
        <taxon>Primates</taxon>
        <taxon>Haplorrhini</taxon>
        <taxon>Catarrhini</taxon>
        <taxon>Hominidae</taxon>
        <taxon>Pan</taxon>
    </lineage>
</organism>
<dbReference type="AlphaFoldDB" id="A0A2J8MPM9"/>
<gene>
    <name evidence="2" type="ORF">CK820_G0018619</name>
</gene>
<dbReference type="EMBL" id="NBAG03000249">
    <property type="protein sequence ID" value="PNI61476.1"/>
    <property type="molecule type" value="Genomic_DNA"/>
</dbReference>
<accession>A0A2J8MPM9</accession>
<keyword evidence="1" id="KW-0802">TPR repeat</keyword>
<protein>
    <submittedName>
        <fullName evidence="2">TTC39C isoform 9</fullName>
    </submittedName>
</protein>
<evidence type="ECO:0000256" key="1">
    <source>
        <dbReference type="ARBA" id="ARBA00022803"/>
    </source>
</evidence>
<feature type="non-terminal residue" evidence="2">
    <location>
        <position position="67"/>
    </location>
</feature>
<dbReference type="PANTHER" id="PTHR31859:SF1">
    <property type="entry name" value="TETRATRICOPEPTIDE REPEAT PROTEIN 39C"/>
    <property type="match status" value="1"/>
</dbReference>
<dbReference type="Proteomes" id="UP000236370">
    <property type="component" value="Unassembled WGS sequence"/>
</dbReference>
<dbReference type="InterPro" id="IPR019412">
    <property type="entry name" value="IML2/TPR_39"/>
</dbReference>
<dbReference type="PANTHER" id="PTHR31859">
    <property type="entry name" value="TETRATRICOPEPTIDE REPEAT PROTEIN 39 FAMILY MEMBER"/>
    <property type="match status" value="1"/>
</dbReference>